<feature type="chain" id="PRO_5042250486" evidence="1">
    <location>
        <begin position="18"/>
        <end position="136"/>
    </location>
</feature>
<evidence type="ECO:0000313" key="3">
    <source>
        <dbReference type="Proteomes" id="UP001222932"/>
    </source>
</evidence>
<gene>
    <name evidence="2" type="ORF">CspeluHIS016_0302120</name>
</gene>
<reference evidence="2" key="1">
    <citation type="journal article" date="2023" name="BMC Genomics">
        <title>Chromosome-level genome assemblies of Cutaneotrichosporon spp. (Trichosporonales, Basidiomycota) reveal imbalanced evolution between nucleotide sequences and chromosome synteny.</title>
        <authorList>
            <person name="Kobayashi Y."/>
            <person name="Kayamori A."/>
            <person name="Aoki K."/>
            <person name="Shiwa Y."/>
            <person name="Matsutani M."/>
            <person name="Fujita N."/>
            <person name="Sugita T."/>
            <person name="Iwasaki W."/>
            <person name="Tanaka N."/>
            <person name="Takashima M."/>
        </authorList>
    </citation>
    <scope>NUCLEOTIDE SEQUENCE</scope>
    <source>
        <strain evidence="2">HIS016</strain>
    </source>
</reference>
<feature type="signal peptide" evidence="1">
    <location>
        <begin position="1"/>
        <end position="17"/>
    </location>
</feature>
<reference evidence="2" key="2">
    <citation type="submission" date="2023-06" db="EMBL/GenBank/DDBJ databases">
        <authorList>
            <person name="Kobayashi Y."/>
            <person name="Kayamori A."/>
            <person name="Aoki K."/>
            <person name="Shiwa Y."/>
            <person name="Fujita N."/>
            <person name="Sugita T."/>
            <person name="Iwasaki W."/>
            <person name="Tanaka N."/>
            <person name="Takashima M."/>
        </authorList>
    </citation>
    <scope>NUCLEOTIDE SEQUENCE</scope>
    <source>
        <strain evidence="2">HIS016</strain>
    </source>
</reference>
<name>A0AAD3TT13_9TREE</name>
<dbReference type="Proteomes" id="UP001222932">
    <property type="component" value="Unassembled WGS sequence"/>
</dbReference>
<keyword evidence="1" id="KW-0732">Signal</keyword>
<accession>A0AAD3TT13</accession>
<proteinExistence type="predicted"/>
<protein>
    <submittedName>
        <fullName evidence="2">Uncharacterized protein</fullName>
    </submittedName>
</protein>
<dbReference type="AlphaFoldDB" id="A0AAD3TT13"/>
<evidence type="ECO:0000313" key="2">
    <source>
        <dbReference type="EMBL" id="GMK56372.1"/>
    </source>
</evidence>
<comment type="caution">
    <text evidence="2">The sequence shown here is derived from an EMBL/GenBank/DDBJ whole genome shotgun (WGS) entry which is preliminary data.</text>
</comment>
<keyword evidence="3" id="KW-1185">Reference proteome</keyword>
<dbReference type="EMBL" id="BTCM01000003">
    <property type="protein sequence ID" value="GMK56372.1"/>
    <property type="molecule type" value="Genomic_DNA"/>
</dbReference>
<sequence>MVAQALLLAAFAALAHTDLTAPISLTIEEVSSSWKTSGDTPASSYLDKDGTYYFQQSHALYGATDGRQWNYYAGTSMDDAKHLPISNATNPTEPRGSNRDTTWRCNNPPTGKKATQAVTSITTLHVHSTVVEKYQN</sequence>
<organism evidence="2 3">
    <name type="scientific">Cutaneotrichosporon spelunceum</name>
    <dbReference type="NCBI Taxonomy" id="1672016"/>
    <lineage>
        <taxon>Eukaryota</taxon>
        <taxon>Fungi</taxon>
        <taxon>Dikarya</taxon>
        <taxon>Basidiomycota</taxon>
        <taxon>Agaricomycotina</taxon>
        <taxon>Tremellomycetes</taxon>
        <taxon>Trichosporonales</taxon>
        <taxon>Trichosporonaceae</taxon>
        <taxon>Cutaneotrichosporon</taxon>
    </lineage>
</organism>
<evidence type="ECO:0000256" key="1">
    <source>
        <dbReference type="SAM" id="SignalP"/>
    </source>
</evidence>